<keyword evidence="1" id="KW-0472">Membrane</keyword>
<reference evidence="2" key="3">
    <citation type="submission" date="2023-05" db="EMBL/GenBank/DDBJ databases">
        <authorList>
            <person name="Smith C.H."/>
        </authorList>
    </citation>
    <scope>NUCLEOTIDE SEQUENCE</scope>
    <source>
        <strain evidence="2">CHS0354</strain>
        <tissue evidence="2">Mantle</tissue>
    </source>
</reference>
<dbReference type="EMBL" id="JAEAOA010001049">
    <property type="protein sequence ID" value="KAK3589115.1"/>
    <property type="molecule type" value="Genomic_DNA"/>
</dbReference>
<protein>
    <submittedName>
        <fullName evidence="2">Uncharacterized protein</fullName>
    </submittedName>
</protein>
<evidence type="ECO:0000256" key="1">
    <source>
        <dbReference type="SAM" id="Phobius"/>
    </source>
</evidence>
<name>A0AAE0SBU2_9BIVA</name>
<dbReference type="Proteomes" id="UP001195483">
    <property type="component" value="Unassembled WGS sequence"/>
</dbReference>
<accession>A0AAE0SBU2</accession>
<keyword evidence="1" id="KW-0812">Transmembrane</keyword>
<evidence type="ECO:0000313" key="3">
    <source>
        <dbReference type="Proteomes" id="UP001195483"/>
    </source>
</evidence>
<reference evidence="2" key="1">
    <citation type="journal article" date="2021" name="Genome Biol. Evol.">
        <title>A High-Quality Reference Genome for a Parasitic Bivalve with Doubly Uniparental Inheritance (Bivalvia: Unionida).</title>
        <authorList>
            <person name="Smith C.H."/>
        </authorList>
    </citation>
    <scope>NUCLEOTIDE SEQUENCE</scope>
    <source>
        <strain evidence="2">CHS0354</strain>
    </source>
</reference>
<proteinExistence type="predicted"/>
<keyword evidence="3" id="KW-1185">Reference proteome</keyword>
<keyword evidence="1" id="KW-1133">Transmembrane helix</keyword>
<dbReference type="AlphaFoldDB" id="A0AAE0SBU2"/>
<evidence type="ECO:0000313" key="2">
    <source>
        <dbReference type="EMBL" id="KAK3589115.1"/>
    </source>
</evidence>
<sequence>MKTVYFSATVIGITYLMMLISTVPRVSGQFLPRFYTSQENANGLGALLLGILLLGTLFLNPFQNGRNGTKLSVTNEGNTANRANSSSKADGISEAFAYILA</sequence>
<comment type="caution">
    <text evidence="2">The sequence shown here is derived from an EMBL/GenBank/DDBJ whole genome shotgun (WGS) entry which is preliminary data.</text>
</comment>
<feature type="transmembrane region" description="Helical" evidence="1">
    <location>
        <begin position="43"/>
        <end position="62"/>
    </location>
</feature>
<feature type="transmembrane region" description="Helical" evidence="1">
    <location>
        <begin position="5"/>
        <end position="23"/>
    </location>
</feature>
<organism evidence="2 3">
    <name type="scientific">Potamilus streckersoni</name>
    <dbReference type="NCBI Taxonomy" id="2493646"/>
    <lineage>
        <taxon>Eukaryota</taxon>
        <taxon>Metazoa</taxon>
        <taxon>Spiralia</taxon>
        <taxon>Lophotrochozoa</taxon>
        <taxon>Mollusca</taxon>
        <taxon>Bivalvia</taxon>
        <taxon>Autobranchia</taxon>
        <taxon>Heteroconchia</taxon>
        <taxon>Palaeoheterodonta</taxon>
        <taxon>Unionida</taxon>
        <taxon>Unionoidea</taxon>
        <taxon>Unionidae</taxon>
        <taxon>Ambleminae</taxon>
        <taxon>Lampsilini</taxon>
        <taxon>Potamilus</taxon>
    </lineage>
</organism>
<gene>
    <name evidence="2" type="ORF">CHS0354_017079</name>
</gene>
<reference evidence="2" key="2">
    <citation type="journal article" date="2021" name="Genome Biol. Evol.">
        <title>Developing a high-quality reference genome for a parasitic bivalve with doubly uniparental inheritance (Bivalvia: Unionida).</title>
        <authorList>
            <person name="Smith C.H."/>
        </authorList>
    </citation>
    <scope>NUCLEOTIDE SEQUENCE</scope>
    <source>
        <strain evidence="2">CHS0354</strain>
        <tissue evidence="2">Mantle</tissue>
    </source>
</reference>